<evidence type="ECO:0000256" key="1">
    <source>
        <dbReference type="ARBA" id="ARBA00001933"/>
    </source>
</evidence>
<dbReference type="GO" id="GO:0030170">
    <property type="term" value="F:pyridoxal phosphate binding"/>
    <property type="evidence" value="ECO:0007669"/>
    <property type="project" value="InterPro"/>
</dbReference>
<dbReference type="OrthoDB" id="9802328at2"/>
<dbReference type="CDD" id="cd00609">
    <property type="entry name" value="AAT_like"/>
    <property type="match status" value="1"/>
</dbReference>
<keyword evidence="4" id="KW-0808">Transferase</keyword>
<dbReference type="Gene3D" id="3.90.1150.10">
    <property type="entry name" value="Aspartate Aminotransferase, domain 1"/>
    <property type="match status" value="1"/>
</dbReference>
<comment type="similarity">
    <text evidence="2">Belongs to the class-I pyridoxal-phosphate-dependent aminotransferase family.</text>
</comment>
<name>A0A1I5Y908_9BACT</name>
<dbReference type="STRING" id="1079859.SAMN04515674_11799"/>
<dbReference type="InterPro" id="IPR015424">
    <property type="entry name" value="PyrdxlP-dep_Trfase"/>
</dbReference>
<dbReference type="EC" id="2.6.1.2" evidence="6"/>
<evidence type="ECO:0000256" key="5">
    <source>
        <dbReference type="ARBA" id="ARBA00022898"/>
    </source>
</evidence>
<sequence>MEILKSNRLDALRYDIRGPVYEKALQLQSQGYKITSLNIGNPAAFGFETPDEIIHDIIMNIRNAQGYADSRGLFAARKAVMQYYQSRGVRNTQIEDVFIGNGVSELIALTMTALLNNGDEILIPSPDYPLWTTSVGLAGGTPVHYICDEASDWNPDLEDIEAKITKKTRGIVLINPNNPTGAVYEKEIVEKIVRLAEKYKLIVFADEIYDKILFDGAVHHTTAGMSEETLIVTMGGMSKNYRAAGFRGGWMILTGAKHKAKSYIEGLSFMASMRLCANVITQYGIQTALGGYQSINDLVVPTGRLYKQMQLSYDKLVAIPGVSCVKPKGAMYLFPKIDLKEFNFKNDGDFVLSLLEDQRILVVAGQGFNYKSPDHFRVVFLPHLEQLNLAMDKISMHFENSRKTRVKV</sequence>
<feature type="domain" description="Aminotransferase class I/classII large" evidence="7">
    <location>
        <begin position="33"/>
        <end position="387"/>
    </location>
</feature>
<protein>
    <recommendedName>
        <fullName evidence="6">alanine transaminase</fullName>
        <ecNumber evidence="6">2.6.1.2</ecNumber>
    </recommendedName>
</protein>
<dbReference type="InterPro" id="IPR051926">
    <property type="entry name" value="Ala_Aminotransferase"/>
</dbReference>
<organism evidence="8 9">
    <name type="scientific">Pseudarcicella hirudinis</name>
    <dbReference type="NCBI Taxonomy" id="1079859"/>
    <lineage>
        <taxon>Bacteria</taxon>
        <taxon>Pseudomonadati</taxon>
        <taxon>Bacteroidota</taxon>
        <taxon>Cytophagia</taxon>
        <taxon>Cytophagales</taxon>
        <taxon>Flectobacillaceae</taxon>
        <taxon>Pseudarcicella</taxon>
    </lineage>
</organism>
<accession>A0A1I5Y908</accession>
<evidence type="ECO:0000313" key="8">
    <source>
        <dbReference type="EMBL" id="SFQ40590.1"/>
    </source>
</evidence>
<evidence type="ECO:0000313" key="9">
    <source>
        <dbReference type="Proteomes" id="UP000199306"/>
    </source>
</evidence>
<keyword evidence="5" id="KW-0663">Pyridoxal phosphate</keyword>
<evidence type="ECO:0000256" key="6">
    <source>
        <dbReference type="ARBA" id="ARBA00026106"/>
    </source>
</evidence>
<dbReference type="InterPro" id="IPR015421">
    <property type="entry name" value="PyrdxlP-dep_Trfase_major"/>
</dbReference>
<dbReference type="Proteomes" id="UP000199306">
    <property type="component" value="Unassembled WGS sequence"/>
</dbReference>
<evidence type="ECO:0000256" key="4">
    <source>
        <dbReference type="ARBA" id="ARBA00022679"/>
    </source>
</evidence>
<keyword evidence="3" id="KW-0032">Aminotransferase</keyword>
<dbReference type="RefSeq" id="WP_092019353.1">
    <property type="nucleotide sequence ID" value="NZ_FOXH01000017.1"/>
</dbReference>
<dbReference type="AlphaFoldDB" id="A0A1I5Y908"/>
<reference evidence="8 9" key="1">
    <citation type="submission" date="2016-10" db="EMBL/GenBank/DDBJ databases">
        <authorList>
            <person name="de Groot N.N."/>
        </authorList>
    </citation>
    <scope>NUCLEOTIDE SEQUENCE [LARGE SCALE GENOMIC DNA]</scope>
    <source>
        <strain evidence="9">E92,LMG 26720,CCM 7988</strain>
    </source>
</reference>
<evidence type="ECO:0000259" key="7">
    <source>
        <dbReference type="Pfam" id="PF00155"/>
    </source>
</evidence>
<proteinExistence type="inferred from homology"/>
<gene>
    <name evidence="8" type="ORF">SAMN04515674_11799</name>
</gene>
<dbReference type="EMBL" id="FOXH01000017">
    <property type="protein sequence ID" value="SFQ40590.1"/>
    <property type="molecule type" value="Genomic_DNA"/>
</dbReference>
<dbReference type="InterPro" id="IPR015422">
    <property type="entry name" value="PyrdxlP-dep_Trfase_small"/>
</dbReference>
<evidence type="ECO:0000256" key="3">
    <source>
        <dbReference type="ARBA" id="ARBA00022576"/>
    </source>
</evidence>
<dbReference type="GO" id="GO:0004021">
    <property type="term" value="F:L-alanine:2-oxoglutarate aminotransferase activity"/>
    <property type="evidence" value="ECO:0007669"/>
    <property type="project" value="UniProtKB-EC"/>
</dbReference>
<comment type="cofactor">
    <cofactor evidence="1">
        <name>pyridoxal 5'-phosphate</name>
        <dbReference type="ChEBI" id="CHEBI:597326"/>
    </cofactor>
</comment>
<dbReference type="Gene3D" id="3.40.640.10">
    <property type="entry name" value="Type I PLP-dependent aspartate aminotransferase-like (Major domain)"/>
    <property type="match status" value="1"/>
</dbReference>
<evidence type="ECO:0000256" key="2">
    <source>
        <dbReference type="ARBA" id="ARBA00007441"/>
    </source>
</evidence>
<dbReference type="PANTHER" id="PTHR43488">
    <property type="entry name" value="GLUTAMATE-PYRUVATE AMINOTRANSFERASE ALAA"/>
    <property type="match status" value="1"/>
</dbReference>
<dbReference type="SUPFAM" id="SSF53383">
    <property type="entry name" value="PLP-dependent transferases"/>
    <property type="match status" value="1"/>
</dbReference>
<dbReference type="Pfam" id="PF00155">
    <property type="entry name" value="Aminotran_1_2"/>
    <property type="match status" value="1"/>
</dbReference>
<dbReference type="InterPro" id="IPR004839">
    <property type="entry name" value="Aminotransferase_I/II_large"/>
</dbReference>
<dbReference type="PANTHER" id="PTHR43488:SF2">
    <property type="entry name" value="GLUTAMATE-PYRUVATE AMINOTRANSFERASE ALAA"/>
    <property type="match status" value="1"/>
</dbReference>
<keyword evidence="9" id="KW-1185">Reference proteome</keyword>